<organism evidence="6 7">
    <name type="scientific">Leptospira ilyithenensis</name>
    <dbReference type="NCBI Taxonomy" id="2484901"/>
    <lineage>
        <taxon>Bacteria</taxon>
        <taxon>Pseudomonadati</taxon>
        <taxon>Spirochaetota</taxon>
        <taxon>Spirochaetia</taxon>
        <taxon>Leptospirales</taxon>
        <taxon>Leptospiraceae</taxon>
        <taxon>Leptospira</taxon>
    </lineage>
</organism>
<feature type="domain" description="ABC transporter" evidence="5">
    <location>
        <begin position="8"/>
        <end position="227"/>
    </location>
</feature>
<dbReference type="PANTHER" id="PTHR42798">
    <property type="entry name" value="LIPOPROTEIN-RELEASING SYSTEM ATP-BINDING PROTEIN LOLD"/>
    <property type="match status" value="1"/>
</dbReference>
<dbReference type="InterPro" id="IPR017911">
    <property type="entry name" value="MacB-like_ATP-bd"/>
</dbReference>
<evidence type="ECO:0000256" key="3">
    <source>
        <dbReference type="ARBA" id="ARBA00022840"/>
    </source>
</evidence>
<dbReference type="InterPro" id="IPR017871">
    <property type="entry name" value="ABC_transporter-like_CS"/>
</dbReference>
<dbReference type="AlphaFoldDB" id="A0A4R9LSM7"/>
<gene>
    <name evidence="6" type="ORF">EHS11_01725</name>
</gene>
<evidence type="ECO:0000256" key="2">
    <source>
        <dbReference type="ARBA" id="ARBA00022741"/>
    </source>
</evidence>
<dbReference type="OrthoDB" id="9805538at2"/>
<keyword evidence="2" id="KW-0547">Nucleotide-binding</keyword>
<dbReference type="GO" id="GO:0005524">
    <property type="term" value="F:ATP binding"/>
    <property type="evidence" value="ECO:0007669"/>
    <property type="project" value="UniProtKB-KW"/>
</dbReference>
<dbReference type="PROSITE" id="PS50893">
    <property type="entry name" value="ABC_TRANSPORTER_2"/>
    <property type="match status" value="1"/>
</dbReference>
<dbReference type="SUPFAM" id="SSF52540">
    <property type="entry name" value="P-loop containing nucleoside triphosphate hydrolases"/>
    <property type="match status" value="1"/>
</dbReference>
<dbReference type="RefSeq" id="WP_135762699.1">
    <property type="nucleotide sequence ID" value="NZ_RQHV01000005.1"/>
</dbReference>
<dbReference type="SMART" id="SM00382">
    <property type="entry name" value="AAA"/>
    <property type="match status" value="1"/>
</dbReference>
<evidence type="ECO:0000256" key="1">
    <source>
        <dbReference type="ARBA" id="ARBA00022448"/>
    </source>
</evidence>
<sequence>MNPTASYIQISGLSKSYRQGEEKVPVLRDLNLNIPGNELVTLMGPSGSGKSTLLNILSAIESADSGQITVFGEELTGKTENQLTLYRRTTIGIVFQFFHLLPYLSATDNVALPLFLSGMGKKKAKKEAEAILDLVGLNHRLKFSPKELSGGEKQRVAIARAIVHKPKLVLADEPTGNLDSKSSLQIMELFHKCVQELGLSLFMVTHNPEMGKMGNTQIEMLDGKTKIR</sequence>
<comment type="similarity">
    <text evidence="4">Belongs to the ABC transporter superfamily. Macrolide exporter (TC 3.A.1.122) family.</text>
</comment>
<comment type="caution">
    <text evidence="6">The sequence shown here is derived from an EMBL/GenBank/DDBJ whole genome shotgun (WGS) entry which is preliminary data.</text>
</comment>
<proteinExistence type="inferred from homology"/>
<dbReference type="Proteomes" id="UP000298264">
    <property type="component" value="Unassembled WGS sequence"/>
</dbReference>
<dbReference type="Pfam" id="PF00005">
    <property type="entry name" value="ABC_tran"/>
    <property type="match status" value="1"/>
</dbReference>
<dbReference type="GO" id="GO:0016887">
    <property type="term" value="F:ATP hydrolysis activity"/>
    <property type="evidence" value="ECO:0007669"/>
    <property type="project" value="InterPro"/>
</dbReference>
<dbReference type="CDD" id="cd03255">
    <property type="entry name" value="ABC_MJ0796_LolCDE_FtsE"/>
    <property type="match status" value="1"/>
</dbReference>
<protein>
    <submittedName>
        <fullName evidence="6">ABC transporter ATP-binding protein</fullName>
    </submittedName>
</protein>
<dbReference type="EMBL" id="RQHV01000005">
    <property type="protein sequence ID" value="TGN14382.1"/>
    <property type="molecule type" value="Genomic_DNA"/>
</dbReference>
<dbReference type="InterPro" id="IPR027417">
    <property type="entry name" value="P-loop_NTPase"/>
</dbReference>
<evidence type="ECO:0000256" key="4">
    <source>
        <dbReference type="ARBA" id="ARBA00038388"/>
    </source>
</evidence>
<name>A0A4R9LSM7_9LEPT</name>
<reference evidence="6" key="1">
    <citation type="journal article" date="2019" name="PLoS Negl. Trop. Dis.">
        <title>Revisiting the worldwide diversity of Leptospira species in the environment.</title>
        <authorList>
            <person name="Vincent A.T."/>
            <person name="Schiettekatte O."/>
            <person name="Bourhy P."/>
            <person name="Veyrier F.J."/>
            <person name="Picardeau M."/>
        </authorList>
    </citation>
    <scope>NUCLEOTIDE SEQUENCE [LARGE SCALE GENOMIC DNA]</scope>
    <source>
        <strain evidence="6">201400974</strain>
    </source>
</reference>
<dbReference type="FunFam" id="3.40.50.300:FF:000032">
    <property type="entry name" value="Export ABC transporter ATP-binding protein"/>
    <property type="match status" value="1"/>
</dbReference>
<dbReference type="GO" id="GO:0022857">
    <property type="term" value="F:transmembrane transporter activity"/>
    <property type="evidence" value="ECO:0007669"/>
    <property type="project" value="UniProtKB-ARBA"/>
</dbReference>
<evidence type="ECO:0000259" key="5">
    <source>
        <dbReference type="PROSITE" id="PS50893"/>
    </source>
</evidence>
<keyword evidence="3 6" id="KW-0067">ATP-binding</keyword>
<keyword evidence="7" id="KW-1185">Reference proteome</keyword>
<keyword evidence="1" id="KW-0813">Transport</keyword>
<dbReference type="Gene3D" id="3.40.50.300">
    <property type="entry name" value="P-loop containing nucleotide triphosphate hydrolases"/>
    <property type="match status" value="1"/>
</dbReference>
<dbReference type="InterPro" id="IPR003593">
    <property type="entry name" value="AAA+_ATPase"/>
</dbReference>
<evidence type="ECO:0000313" key="7">
    <source>
        <dbReference type="Proteomes" id="UP000298264"/>
    </source>
</evidence>
<dbReference type="GO" id="GO:0098796">
    <property type="term" value="C:membrane protein complex"/>
    <property type="evidence" value="ECO:0007669"/>
    <property type="project" value="UniProtKB-ARBA"/>
</dbReference>
<accession>A0A4R9LSM7</accession>
<evidence type="ECO:0000313" key="6">
    <source>
        <dbReference type="EMBL" id="TGN14382.1"/>
    </source>
</evidence>
<dbReference type="PROSITE" id="PS00211">
    <property type="entry name" value="ABC_TRANSPORTER_1"/>
    <property type="match status" value="1"/>
</dbReference>
<dbReference type="InterPro" id="IPR003439">
    <property type="entry name" value="ABC_transporter-like_ATP-bd"/>
</dbReference>
<dbReference type="PANTHER" id="PTHR42798:SF2">
    <property type="entry name" value="ABC TRANSPORTER ATP-BINDING PROTEIN MG467-RELATED"/>
    <property type="match status" value="1"/>
</dbReference>